<organism evidence="1 2">
    <name type="scientific">Paenibacillus hodogayensis</name>
    <dbReference type="NCBI Taxonomy" id="279208"/>
    <lineage>
        <taxon>Bacteria</taxon>
        <taxon>Bacillati</taxon>
        <taxon>Bacillota</taxon>
        <taxon>Bacilli</taxon>
        <taxon>Bacillales</taxon>
        <taxon>Paenibacillaceae</taxon>
        <taxon>Paenibacillus</taxon>
    </lineage>
</organism>
<gene>
    <name evidence="1" type="ORF">ACFFNY_23520</name>
</gene>
<sequence>MKKNLRKALAGRIRPLRIAIHVNQLHHLLGFQALPRKNILAVHIGRRNGKLY</sequence>
<keyword evidence="2" id="KW-1185">Reference proteome</keyword>
<evidence type="ECO:0000313" key="2">
    <source>
        <dbReference type="Proteomes" id="UP001589619"/>
    </source>
</evidence>
<comment type="caution">
    <text evidence="1">The sequence shown here is derived from an EMBL/GenBank/DDBJ whole genome shotgun (WGS) entry which is preliminary data.</text>
</comment>
<dbReference type="EMBL" id="JBHMAG010000016">
    <property type="protein sequence ID" value="MFB9754549.1"/>
    <property type="molecule type" value="Genomic_DNA"/>
</dbReference>
<name>A0ABV5W1V4_9BACL</name>
<evidence type="ECO:0000313" key="1">
    <source>
        <dbReference type="EMBL" id="MFB9754549.1"/>
    </source>
</evidence>
<reference evidence="1 2" key="1">
    <citation type="submission" date="2024-09" db="EMBL/GenBank/DDBJ databases">
        <authorList>
            <person name="Sun Q."/>
            <person name="Mori K."/>
        </authorList>
    </citation>
    <scope>NUCLEOTIDE SEQUENCE [LARGE SCALE GENOMIC DNA]</scope>
    <source>
        <strain evidence="1 2">JCM 12520</strain>
    </source>
</reference>
<accession>A0ABV5W1V4</accession>
<protein>
    <submittedName>
        <fullName evidence="1">Uncharacterized protein</fullName>
    </submittedName>
</protein>
<proteinExistence type="predicted"/>
<dbReference type="Proteomes" id="UP001589619">
    <property type="component" value="Unassembled WGS sequence"/>
</dbReference>
<dbReference type="RefSeq" id="WP_344909138.1">
    <property type="nucleotide sequence ID" value="NZ_BAAAYO010000008.1"/>
</dbReference>